<organism evidence="2">
    <name type="scientific">Solanum lycopersicum</name>
    <name type="common">Tomato</name>
    <name type="synonym">Lycopersicon esculentum</name>
    <dbReference type="NCBI Taxonomy" id="4081"/>
    <lineage>
        <taxon>Eukaryota</taxon>
        <taxon>Viridiplantae</taxon>
        <taxon>Streptophyta</taxon>
        <taxon>Embryophyta</taxon>
        <taxon>Tracheophyta</taxon>
        <taxon>Spermatophyta</taxon>
        <taxon>Magnoliopsida</taxon>
        <taxon>eudicotyledons</taxon>
        <taxon>Gunneridae</taxon>
        <taxon>Pentapetalae</taxon>
        <taxon>asterids</taxon>
        <taxon>lamiids</taxon>
        <taxon>Solanales</taxon>
        <taxon>Solanaceae</taxon>
        <taxon>Solanoideae</taxon>
        <taxon>Solaneae</taxon>
        <taxon>Solanum</taxon>
        <taxon>Solanum subgen. Lycopersicon</taxon>
    </lineage>
</organism>
<keyword evidence="3" id="KW-1185">Reference proteome</keyword>
<protein>
    <recommendedName>
        <fullName evidence="1">Reverse transcriptase Ty1/copia-type domain-containing protein</fullName>
    </recommendedName>
</protein>
<dbReference type="AlphaFoldDB" id="A0A3Q7G3Q0"/>
<dbReference type="Pfam" id="PF07727">
    <property type="entry name" value="RVT_2"/>
    <property type="match status" value="1"/>
</dbReference>
<dbReference type="Proteomes" id="UP000004994">
    <property type="component" value="Chromosome 4"/>
</dbReference>
<feature type="domain" description="Reverse transcriptase Ty1/copia-type" evidence="1">
    <location>
        <begin position="12"/>
        <end position="79"/>
    </location>
</feature>
<reference evidence="2" key="2">
    <citation type="submission" date="2019-01" db="UniProtKB">
        <authorList>
            <consortium name="EnsemblPlants"/>
        </authorList>
    </citation>
    <scope>IDENTIFICATION</scope>
    <source>
        <strain evidence="2">cv. Heinz 1706</strain>
    </source>
</reference>
<evidence type="ECO:0000313" key="3">
    <source>
        <dbReference type="Proteomes" id="UP000004994"/>
    </source>
</evidence>
<accession>A0A3Q7G3Q0</accession>
<dbReference type="InterPro" id="IPR013103">
    <property type="entry name" value="RVT_2"/>
</dbReference>
<sequence length="117" mass="13855">MEFTHHPKLYHHSPFNLVVKQAIIRLIITTAIQLHWHVHYLDVNNSFLQGILTKEVYKRHPMGFENSGRPMHVIRFSAGLMISQEKYIMDLLHEDLLRYLHLTTSICVLIANEIDRR</sequence>
<dbReference type="Gramene" id="Solyc04g049228.1.1">
    <property type="protein sequence ID" value="Solyc04g049228.1.1"/>
    <property type="gene ID" value="Solyc04g049228.1"/>
</dbReference>
<dbReference type="InParanoid" id="A0A3Q7G3Q0"/>
<reference evidence="2" key="1">
    <citation type="journal article" date="2012" name="Nature">
        <title>The tomato genome sequence provides insights into fleshy fruit evolution.</title>
        <authorList>
            <consortium name="Tomato Genome Consortium"/>
        </authorList>
    </citation>
    <scope>NUCLEOTIDE SEQUENCE [LARGE SCALE GENOMIC DNA]</scope>
    <source>
        <strain evidence="2">cv. Heinz 1706</strain>
    </source>
</reference>
<evidence type="ECO:0000313" key="2">
    <source>
        <dbReference type="EnsemblPlants" id="Solyc04g049228.1.1"/>
    </source>
</evidence>
<dbReference type="EnsemblPlants" id="Solyc04g049228.1.1">
    <property type="protein sequence ID" value="Solyc04g049228.1.1"/>
    <property type="gene ID" value="Solyc04g049228.1"/>
</dbReference>
<proteinExistence type="predicted"/>
<name>A0A3Q7G3Q0_SOLLC</name>
<evidence type="ECO:0000259" key="1">
    <source>
        <dbReference type="Pfam" id="PF07727"/>
    </source>
</evidence>
<dbReference type="OMA" id="HLTTSIC"/>